<dbReference type="Proteomes" id="UP000887043">
    <property type="component" value="Unassembled WGS sequence"/>
</dbReference>
<evidence type="ECO:0000313" key="1">
    <source>
        <dbReference type="EMBL" id="GJG27084.1"/>
    </source>
</evidence>
<protein>
    <recommendedName>
        <fullName evidence="3">Restriction endonuclease type II DpnII-like domain-containing protein</fullName>
    </recommendedName>
</protein>
<name>A0AA37MKS7_SEGBR</name>
<accession>A0AA37MKS7</accession>
<proteinExistence type="predicted"/>
<comment type="caution">
    <text evidence="1">The sequence shown here is derived from an EMBL/GenBank/DDBJ whole genome shotgun (WGS) entry which is preliminary data.</text>
</comment>
<evidence type="ECO:0008006" key="3">
    <source>
        <dbReference type="Google" id="ProtNLM"/>
    </source>
</evidence>
<reference evidence="1" key="1">
    <citation type="submission" date="2021-08" db="EMBL/GenBank/DDBJ databases">
        <title>Prevotella lacticifex sp. nov., isolated from rumen of cow.</title>
        <authorList>
            <person name="Shinkai T."/>
            <person name="Ikeyama N."/>
            <person name="Kumagai M."/>
            <person name="Ohmori H."/>
            <person name="Sakamoto M."/>
            <person name="Ohkuma M."/>
            <person name="Mitsumori M."/>
        </authorList>
    </citation>
    <scope>NUCLEOTIDE SEQUENCE</scope>
    <source>
        <strain evidence="1">DSM 11371</strain>
    </source>
</reference>
<dbReference type="RefSeq" id="WP_039870345.1">
    <property type="nucleotide sequence ID" value="NZ_BPTR01000001.1"/>
</dbReference>
<evidence type="ECO:0000313" key="2">
    <source>
        <dbReference type="Proteomes" id="UP000887043"/>
    </source>
</evidence>
<sequence>MSKISQRDALRTTTMFLCDSQIEAYYDNLLNKQVQALKRTLSGIGTIEGLKKYVRSEKNAIDNIITLLGISGEKFKRVVSWIRLSKGYTFDSEWSSSSLRSKMIEDERLMEEFCELFINGYVSPKFSSIVPHFILQDFRIDDEVMRRLTSDDFVRNLVKDKVTTEYNTRYADLYVKTLYSKIKEIALNHGIEFRKMQIPVYSEEELALTYAGKYIVINHHFYLTTSSSQTAYYDNVIKPKYKKAQSFNNIIVINILDGAGWVGRAADFRKIYADCNYFLNLKSLDKLNDIITEFFNI</sequence>
<gene>
    <name evidence="1" type="ORF">PRRU23_07840</name>
</gene>
<dbReference type="EMBL" id="BPTR01000001">
    <property type="protein sequence ID" value="GJG27084.1"/>
    <property type="molecule type" value="Genomic_DNA"/>
</dbReference>
<organism evidence="1 2">
    <name type="scientific">Segatella bryantii</name>
    <name type="common">Prevotella bryantii</name>
    <dbReference type="NCBI Taxonomy" id="77095"/>
    <lineage>
        <taxon>Bacteria</taxon>
        <taxon>Pseudomonadati</taxon>
        <taxon>Bacteroidota</taxon>
        <taxon>Bacteroidia</taxon>
        <taxon>Bacteroidales</taxon>
        <taxon>Prevotellaceae</taxon>
        <taxon>Segatella</taxon>
    </lineage>
</organism>
<dbReference type="AlphaFoldDB" id="A0AA37MKS7"/>